<evidence type="ECO:0000256" key="1">
    <source>
        <dbReference type="SAM" id="MobiDB-lite"/>
    </source>
</evidence>
<reference evidence="2 3" key="1">
    <citation type="journal article" date="2019" name="Nat. Ecol. Evol.">
        <title>Megaphylogeny resolves global patterns of mushroom evolution.</title>
        <authorList>
            <person name="Varga T."/>
            <person name="Krizsan K."/>
            <person name="Foldi C."/>
            <person name="Dima B."/>
            <person name="Sanchez-Garcia M."/>
            <person name="Sanchez-Ramirez S."/>
            <person name="Szollosi G.J."/>
            <person name="Szarkandi J.G."/>
            <person name="Papp V."/>
            <person name="Albert L."/>
            <person name="Andreopoulos W."/>
            <person name="Angelini C."/>
            <person name="Antonin V."/>
            <person name="Barry K.W."/>
            <person name="Bougher N.L."/>
            <person name="Buchanan P."/>
            <person name="Buyck B."/>
            <person name="Bense V."/>
            <person name="Catcheside P."/>
            <person name="Chovatia M."/>
            <person name="Cooper J."/>
            <person name="Damon W."/>
            <person name="Desjardin D."/>
            <person name="Finy P."/>
            <person name="Geml J."/>
            <person name="Haridas S."/>
            <person name="Hughes K."/>
            <person name="Justo A."/>
            <person name="Karasinski D."/>
            <person name="Kautmanova I."/>
            <person name="Kiss B."/>
            <person name="Kocsube S."/>
            <person name="Kotiranta H."/>
            <person name="LaButti K.M."/>
            <person name="Lechner B.E."/>
            <person name="Liimatainen K."/>
            <person name="Lipzen A."/>
            <person name="Lukacs Z."/>
            <person name="Mihaltcheva S."/>
            <person name="Morgado L.N."/>
            <person name="Niskanen T."/>
            <person name="Noordeloos M.E."/>
            <person name="Ohm R.A."/>
            <person name="Ortiz-Santana B."/>
            <person name="Ovrebo C."/>
            <person name="Racz N."/>
            <person name="Riley R."/>
            <person name="Savchenko A."/>
            <person name="Shiryaev A."/>
            <person name="Soop K."/>
            <person name="Spirin V."/>
            <person name="Szebenyi C."/>
            <person name="Tomsovsky M."/>
            <person name="Tulloss R.E."/>
            <person name="Uehling J."/>
            <person name="Grigoriev I.V."/>
            <person name="Vagvolgyi C."/>
            <person name="Papp T."/>
            <person name="Martin F.M."/>
            <person name="Miettinen O."/>
            <person name="Hibbett D.S."/>
            <person name="Nagy L.G."/>
        </authorList>
    </citation>
    <scope>NUCLEOTIDE SEQUENCE [LARGE SCALE GENOMIC DNA]</scope>
    <source>
        <strain evidence="2 3">CBS 962.96</strain>
    </source>
</reference>
<organism evidence="2 3">
    <name type="scientific">Dendrothele bispora (strain CBS 962.96)</name>
    <dbReference type="NCBI Taxonomy" id="1314807"/>
    <lineage>
        <taxon>Eukaryota</taxon>
        <taxon>Fungi</taxon>
        <taxon>Dikarya</taxon>
        <taxon>Basidiomycota</taxon>
        <taxon>Agaricomycotina</taxon>
        <taxon>Agaricomycetes</taxon>
        <taxon>Agaricomycetidae</taxon>
        <taxon>Agaricales</taxon>
        <taxon>Agaricales incertae sedis</taxon>
        <taxon>Dendrothele</taxon>
    </lineage>
</organism>
<evidence type="ECO:0000313" key="2">
    <source>
        <dbReference type="EMBL" id="THU80372.1"/>
    </source>
</evidence>
<feature type="non-terminal residue" evidence="2">
    <location>
        <position position="196"/>
    </location>
</feature>
<protein>
    <submittedName>
        <fullName evidence="2">Uncharacterized protein</fullName>
    </submittedName>
</protein>
<sequence length="196" mass="21322">ETYGSADTLIARSNPFLHISNFSKSPVIITQGQSIGLCHDPDVWLDKARDLNPETQRDSFAYARLLQNLMESNELRQSGSALTRSFTEVTSKAQRNATSDDEPTASEPLEGGPKTSEVSIEAVKSTHLLTEVSISPDLTLDQRKRLEDVISRNSVAFGLDGRLGHHDGKVDISLKAGSQPVSLPPFPASPANRQVI</sequence>
<evidence type="ECO:0000313" key="3">
    <source>
        <dbReference type="Proteomes" id="UP000297245"/>
    </source>
</evidence>
<proteinExistence type="predicted"/>
<name>A0A4S8KWL9_DENBC</name>
<feature type="compositionally biased region" description="Polar residues" evidence="1">
    <location>
        <begin position="80"/>
        <end position="97"/>
    </location>
</feature>
<dbReference type="Proteomes" id="UP000297245">
    <property type="component" value="Unassembled WGS sequence"/>
</dbReference>
<dbReference type="OrthoDB" id="6776860at2759"/>
<keyword evidence="3" id="KW-1185">Reference proteome</keyword>
<dbReference type="AlphaFoldDB" id="A0A4S8KWL9"/>
<gene>
    <name evidence="2" type="ORF">K435DRAFT_556983</name>
</gene>
<accession>A0A4S8KWL9</accession>
<feature type="region of interest" description="Disordered" evidence="1">
    <location>
        <begin position="176"/>
        <end position="196"/>
    </location>
</feature>
<dbReference type="EMBL" id="ML179910">
    <property type="protein sequence ID" value="THU80372.1"/>
    <property type="molecule type" value="Genomic_DNA"/>
</dbReference>
<feature type="non-terminal residue" evidence="2">
    <location>
        <position position="1"/>
    </location>
</feature>
<feature type="region of interest" description="Disordered" evidence="1">
    <location>
        <begin position="80"/>
        <end position="117"/>
    </location>
</feature>